<reference evidence="2" key="1">
    <citation type="journal article" date="2022" name="bioRxiv">
        <title>Sequencing and chromosome-scale assembly of the giantPleurodeles waltlgenome.</title>
        <authorList>
            <person name="Brown T."/>
            <person name="Elewa A."/>
            <person name="Iarovenko S."/>
            <person name="Subramanian E."/>
            <person name="Araus A.J."/>
            <person name="Petzold A."/>
            <person name="Susuki M."/>
            <person name="Suzuki K.-i.T."/>
            <person name="Hayashi T."/>
            <person name="Toyoda A."/>
            <person name="Oliveira C."/>
            <person name="Osipova E."/>
            <person name="Leigh N.D."/>
            <person name="Simon A."/>
            <person name="Yun M.H."/>
        </authorList>
    </citation>
    <scope>NUCLEOTIDE SEQUENCE</scope>
    <source>
        <strain evidence="2">20211129_DDA</strain>
        <tissue evidence="2">Liver</tissue>
    </source>
</reference>
<evidence type="ECO:0000256" key="1">
    <source>
        <dbReference type="SAM" id="MobiDB-lite"/>
    </source>
</evidence>
<dbReference type="EMBL" id="JANPWB010000004">
    <property type="protein sequence ID" value="KAJ1191200.1"/>
    <property type="molecule type" value="Genomic_DNA"/>
</dbReference>
<accession>A0AAV7UQ75</accession>
<gene>
    <name evidence="2" type="ORF">NDU88_000516</name>
</gene>
<proteinExistence type="predicted"/>
<sequence>MESNHAGPKQWRSPQVIPALHRLPDWLTVNLRAGRRIFKGGKSLGPSETNKEGSWGYVWGPAAHCDSPGVHVVQTCRPGALTIGPYAHQGLRHPGASTALCLVWKPTDTVMPLLTQDLIPPAHHGEPSYEVGHAVAPPAPSTQPSGSQAPGSSDLARISAGLFCPPATRSPLNPEKAYRV</sequence>
<dbReference type="Proteomes" id="UP001066276">
    <property type="component" value="Chromosome 2_2"/>
</dbReference>
<comment type="caution">
    <text evidence="2">The sequence shown here is derived from an EMBL/GenBank/DDBJ whole genome shotgun (WGS) entry which is preliminary data.</text>
</comment>
<organism evidence="2 3">
    <name type="scientific">Pleurodeles waltl</name>
    <name type="common">Iberian ribbed newt</name>
    <dbReference type="NCBI Taxonomy" id="8319"/>
    <lineage>
        <taxon>Eukaryota</taxon>
        <taxon>Metazoa</taxon>
        <taxon>Chordata</taxon>
        <taxon>Craniata</taxon>
        <taxon>Vertebrata</taxon>
        <taxon>Euteleostomi</taxon>
        <taxon>Amphibia</taxon>
        <taxon>Batrachia</taxon>
        <taxon>Caudata</taxon>
        <taxon>Salamandroidea</taxon>
        <taxon>Salamandridae</taxon>
        <taxon>Pleurodelinae</taxon>
        <taxon>Pleurodeles</taxon>
    </lineage>
</organism>
<evidence type="ECO:0000313" key="2">
    <source>
        <dbReference type="EMBL" id="KAJ1191200.1"/>
    </source>
</evidence>
<keyword evidence="3" id="KW-1185">Reference proteome</keyword>
<evidence type="ECO:0000313" key="3">
    <source>
        <dbReference type="Proteomes" id="UP001066276"/>
    </source>
</evidence>
<protein>
    <submittedName>
        <fullName evidence="2">Uncharacterized protein</fullName>
    </submittedName>
</protein>
<feature type="compositionally biased region" description="Polar residues" evidence="1">
    <location>
        <begin position="142"/>
        <end position="151"/>
    </location>
</feature>
<dbReference type="AlphaFoldDB" id="A0AAV7UQ75"/>
<feature type="region of interest" description="Disordered" evidence="1">
    <location>
        <begin position="121"/>
        <end position="154"/>
    </location>
</feature>
<name>A0AAV7UQ75_PLEWA</name>